<dbReference type="InterPro" id="IPR041249">
    <property type="entry name" value="HEPN_DZIP3"/>
</dbReference>
<dbReference type="InterPro" id="IPR001315">
    <property type="entry name" value="CARD"/>
</dbReference>
<name>A0A6J8BCE7_MYTCO</name>
<dbReference type="CDD" id="cd00267">
    <property type="entry name" value="ABC_ATPase"/>
    <property type="match status" value="1"/>
</dbReference>
<dbReference type="Pfam" id="PF20720">
    <property type="entry name" value="nSTAND3"/>
    <property type="match status" value="1"/>
</dbReference>
<evidence type="ECO:0000259" key="2">
    <source>
        <dbReference type="PROSITE" id="PS50209"/>
    </source>
</evidence>
<feature type="domain" description="CARD" evidence="2">
    <location>
        <begin position="345"/>
        <end position="424"/>
    </location>
</feature>
<dbReference type="SUPFAM" id="SSF52540">
    <property type="entry name" value="P-loop containing nucleoside triphosphate hydrolases"/>
    <property type="match status" value="1"/>
</dbReference>
<feature type="coiled-coil region" evidence="1">
    <location>
        <begin position="206"/>
        <end position="233"/>
    </location>
</feature>
<dbReference type="InterPro" id="IPR027417">
    <property type="entry name" value="P-loop_NTPase"/>
</dbReference>
<dbReference type="CDD" id="cd01671">
    <property type="entry name" value="CARD"/>
    <property type="match status" value="1"/>
</dbReference>
<accession>A0A6J8BCE7</accession>
<dbReference type="Proteomes" id="UP000507470">
    <property type="component" value="Unassembled WGS sequence"/>
</dbReference>
<proteinExistence type="predicted"/>
<gene>
    <name evidence="3" type="ORF">MCOR_16271</name>
</gene>
<dbReference type="SUPFAM" id="SSF47986">
    <property type="entry name" value="DEATH domain"/>
    <property type="match status" value="2"/>
</dbReference>
<dbReference type="Gene3D" id="1.10.533.10">
    <property type="entry name" value="Death Domain, Fas"/>
    <property type="match status" value="2"/>
</dbReference>
<dbReference type="PROSITE" id="PS50209">
    <property type="entry name" value="CARD"/>
    <property type="match status" value="2"/>
</dbReference>
<dbReference type="GO" id="GO:0042981">
    <property type="term" value="P:regulation of apoptotic process"/>
    <property type="evidence" value="ECO:0007669"/>
    <property type="project" value="InterPro"/>
</dbReference>
<dbReference type="Pfam" id="PF00619">
    <property type="entry name" value="CARD"/>
    <property type="match status" value="2"/>
</dbReference>
<evidence type="ECO:0000313" key="4">
    <source>
        <dbReference type="Proteomes" id="UP000507470"/>
    </source>
</evidence>
<keyword evidence="4" id="KW-1185">Reference proteome</keyword>
<dbReference type="Pfam" id="PF18738">
    <property type="entry name" value="HEPN_DZIP3"/>
    <property type="match status" value="1"/>
</dbReference>
<dbReference type="EMBL" id="CACVKT020002878">
    <property type="protein sequence ID" value="CAC5380299.1"/>
    <property type="molecule type" value="Genomic_DNA"/>
</dbReference>
<dbReference type="InterPro" id="IPR011029">
    <property type="entry name" value="DEATH-like_dom_sf"/>
</dbReference>
<feature type="domain" description="CARD" evidence="2">
    <location>
        <begin position="258"/>
        <end position="325"/>
    </location>
</feature>
<organism evidence="3 4">
    <name type="scientific">Mytilus coruscus</name>
    <name type="common">Sea mussel</name>
    <dbReference type="NCBI Taxonomy" id="42192"/>
    <lineage>
        <taxon>Eukaryota</taxon>
        <taxon>Metazoa</taxon>
        <taxon>Spiralia</taxon>
        <taxon>Lophotrochozoa</taxon>
        <taxon>Mollusca</taxon>
        <taxon>Bivalvia</taxon>
        <taxon>Autobranchia</taxon>
        <taxon>Pteriomorphia</taxon>
        <taxon>Mytilida</taxon>
        <taxon>Mytiloidea</taxon>
        <taxon>Mytilidae</taxon>
        <taxon>Mytilinae</taxon>
        <taxon>Mytilus</taxon>
    </lineage>
</organism>
<protein>
    <recommendedName>
        <fullName evidence="2">CARD domain-containing protein</fullName>
    </recommendedName>
</protein>
<dbReference type="InterPro" id="IPR049050">
    <property type="entry name" value="nSTAND3"/>
</dbReference>
<reference evidence="3 4" key="1">
    <citation type="submission" date="2020-06" db="EMBL/GenBank/DDBJ databases">
        <authorList>
            <person name="Li R."/>
            <person name="Bekaert M."/>
        </authorList>
    </citation>
    <scope>NUCLEOTIDE SEQUENCE [LARGE SCALE GENOMIC DNA]</scope>
    <source>
        <strain evidence="4">wild</strain>
    </source>
</reference>
<evidence type="ECO:0000256" key="1">
    <source>
        <dbReference type="SAM" id="Coils"/>
    </source>
</evidence>
<evidence type="ECO:0000313" key="3">
    <source>
        <dbReference type="EMBL" id="CAC5380299.1"/>
    </source>
</evidence>
<keyword evidence="1" id="KW-0175">Coiled coil</keyword>
<sequence length="1624" mass="189684">MATKEEDNFLRVVYLNYRVGTTALRRYFDCIHPNLPSDLSSPINKAILLGLHKPPRGQRKVLYQEQWNVLYPSSGSPAVSSANLDVTLMVCLLRNVPPKVSQPPNGFDVLPQSGDLSPGAHIARIKYYKNYLVSHSKDGKLSDADFNIIWIDLEMAINGLGSQQDATDAVDAKSKVLDYKALNELVNFGGGIQRNLKRLNDHSNELAVHTSKIRKLETIVENMEKEAQSVKKDVDVRSSKGTFNKLKDELLRSSILDREVLDNLISKCVLLLDDKEEIDSFPDQLSRNQKLLEILMHRPYNTFNMFVEAVKESDQQCHTSLVVNMESRFSDKISKVPHKKDIADVEKQTVKLIKWFKTLSHEIDTDIAGILDKLSAKGVISYEENSKIRLANITPQEKFRGLLENIIRKNVSSASTIFIKVLQEECCYQEYATKIEETDVTQFDLELLYIGRITRERKKKKKERKTRKRNGMTDLMIDKIETWDKDDSRYIHTRATDHVLTCINKHKCVSVTGPSGSGKTAMVRHVALQMETNGYTILPVRDGKEMIEHYKSDRKTLYIVDDMCGHFTANQKRIEKWKKLINDVQSILENSKYKLILTCRLQVFQDKGFENLVIFKACECNLRSRNLSLTSDEKKKMTMAYFKEHSSEALKHLGEYEFLPLLCKLYYVEKTNPQFTLEIFLNDPFSFYVKELTHMYNDCKEGKYKYCALLLLVIFNNKLEEKHLTGKDPKLKEHIEDIIEVCEISENITGRKLRTELEILTGTFVTNDEGIYQTIHDKLFDFLAFYFGTQEQLLTLLINNANGRFLRERFVVANKTESANYSIPIPDDKLKMYMKRIFDDMVTSSSVYINITENRNFMNVEFSNMFLDYMKHLTQPEKSELIKIANSNFFTRIFVLKEEDINHNCYGESECFGIVIPADSLQQYIEQLFDHLTKSDSVSSFIRGNRPLQNVSFCTAFRSYIKQLNTEQIAFRIKTGHASFLNEMFVMTDDVIDNNSRHRHECFAIVIPDDLLQEYIERWFYHLTQSAWPIMFVDRNRPLMSIRYRTALHSYMKHLKTETIFSFIEYGEADFMNIMFVMREDDIKENAENRYESFGFVIPGGMLQRYIEKWFDHLINTCDPDKFMDKNRPLMNDSFCIAFRSYIGQLKIETIANLIKTTTDGFLNTMFVMTDDDIKTIAKRRYECFGIVLPENLLNQYINRWFYHLTKSSHPIGWMNRNRLLVSGTFRTALRSYMTQLKTETIASLIQIGNADFLNTLFVMRNDDFKDNAKNRFESVGIVIPDDLLQKYIERWFDHLAKQILPIHFMDWNRQLMNLTFRTALRSYTKLLNTKTIASLIQVGNARFVNTMFVMTDDDIKDNAENRVDCVGIVIPDDLLHQYIERWFDHLAKQIFPAEFMETNRSFMNVTFRTALRSYTKQLNTETIASLIQIGNAEFLNTMFVMTKDDIKGNAENRVDCVGIVLPDNMFQQYIERWFDGMIQSVSIDKYIDVSRCLNDVSFQKSLRTYIKQLSREKIDKIIQRGNSNFLNMMFVMTEEDIKDNAENRYECFGIVIPNDLLQQYIERWFDDLADIRWNHWTSGSMERFINKNRVLVNVRGRTAIKNVIRNIHEEKIEKLIQKGRSHF</sequence>